<sequence>MASTGLGTEKRRQKEGDATEHRKNFTVPCLDLDTFLSAKVKLRQEGFLDSNMKTSLDFAIQTLEKFPASKRCDVSLTFEGERQLVRFTAGNPVLLYVVRAGQKGPELHQKVPVGSRLVPSCLSESHFAGHRCRDELESCVDRARRVLSAEIESNPSSQSQLELRIVCGELQITYTTQQPQRSLFVCPRRRVCFGKTLNLEKLLETKTRLERSGEMKEGLLACFQHLLLNYSQFQEENIRVLMQSDGELVEIVCGRNGYHSTQHFIFTDGQNRAHSHRVQDMELWETFEVRPDTEGILSVKQKLKEKECKDTVLLSNLDISERVFRHNPLNEAMTLQVKGQWQCLRIGKVGGVIYTVSSEDGKTRTDCCVYCDGDAVADADIKSIYFSVHSCQNQSRSCFTEAKDAVKSKHQALKITCNNCSITFTTKGVPDEIKMIETKCQFKLRYITAEGLLERKCWMEKEKANCQELVACLDFLIEKYLNNPEYPGSVCRFILQGNKEMAEIISENPCNKSMQKYIVIRDKYHKVSIYPPLD</sequence>
<gene>
    <name evidence="2" type="ORF">AMELA_G00042750</name>
</gene>
<reference evidence="2 3" key="1">
    <citation type="submission" date="2020-02" db="EMBL/GenBank/DDBJ databases">
        <title>A chromosome-scale genome assembly of the black bullhead catfish (Ameiurus melas).</title>
        <authorList>
            <person name="Wen M."/>
            <person name="Zham M."/>
            <person name="Cabau C."/>
            <person name="Klopp C."/>
            <person name="Donnadieu C."/>
            <person name="Roques C."/>
            <person name="Bouchez O."/>
            <person name="Lampietro C."/>
            <person name="Jouanno E."/>
            <person name="Herpin A."/>
            <person name="Louis A."/>
            <person name="Berthelot C."/>
            <person name="Parey E."/>
            <person name="Roest-Crollius H."/>
            <person name="Braasch I."/>
            <person name="Postlethwait J."/>
            <person name="Robinson-Rechavi M."/>
            <person name="Echchiki A."/>
            <person name="Begum T."/>
            <person name="Montfort J."/>
            <person name="Schartl M."/>
            <person name="Bobe J."/>
            <person name="Guiguen Y."/>
        </authorList>
    </citation>
    <scope>NUCLEOTIDE SEQUENCE [LARGE SCALE GENOMIC DNA]</scope>
    <source>
        <strain evidence="2">M_S1</strain>
        <tissue evidence="2">Blood</tissue>
    </source>
</reference>
<evidence type="ECO:0000256" key="1">
    <source>
        <dbReference type="SAM" id="MobiDB-lite"/>
    </source>
</evidence>
<keyword evidence="3" id="KW-1185">Reference proteome</keyword>
<accession>A0A7J6B3Y2</accession>
<name>A0A7J6B3Y2_AMEME</name>
<organism evidence="2 3">
    <name type="scientific">Ameiurus melas</name>
    <name type="common">Black bullhead</name>
    <name type="synonym">Silurus melas</name>
    <dbReference type="NCBI Taxonomy" id="219545"/>
    <lineage>
        <taxon>Eukaryota</taxon>
        <taxon>Metazoa</taxon>
        <taxon>Chordata</taxon>
        <taxon>Craniata</taxon>
        <taxon>Vertebrata</taxon>
        <taxon>Euteleostomi</taxon>
        <taxon>Actinopterygii</taxon>
        <taxon>Neopterygii</taxon>
        <taxon>Teleostei</taxon>
        <taxon>Ostariophysi</taxon>
        <taxon>Siluriformes</taxon>
        <taxon>Ictaluridae</taxon>
        <taxon>Ameiurus</taxon>
    </lineage>
</organism>
<evidence type="ECO:0000313" key="2">
    <source>
        <dbReference type="EMBL" id="KAF4089834.1"/>
    </source>
</evidence>
<feature type="compositionally biased region" description="Basic and acidic residues" evidence="1">
    <location>
        <begin position="8"/>
        <end position="20"/>
    </location>
</feature>
<protein>
    <submittedName>
        <fullName evidence="2">Uncharacterized protein</fullName>
    </submittedName>
</protein>
<dbReference type="Proteomes" id="UP000593565">
    <property type="component" value="Unassembled WGS sequence"/>
</dbReference>
<dbReference type="EMBL" id="JAAGNN010000004">
    <property type="protein sequence ID" value="KAF4089834.1"/>
    <property type="molecule type" value="Genomic_DNA"/>
</dbReference>
<feature type="region of interest" description="Disordered" evidence="1">
    <location>
        <begin position="1"/>
        <end position="20"/>
    </location>
</feature>
<proteinExistence type="predicted"/>
<evidence type="ECO:0000313" key="3">
    <source>
        <dbReference type="Proteomes" id="UP000593565"/>
    </source>
</evidence>
<comment type="caution">
    <text evidence="2">The sequence shown here is derived from an EMBL/GenBank/DDBJ whole genome shotgun (WGS) entry which is preliminary data.</text>
</comment>
<dbReference type="AlphaFoldDB" id="A0A7J6B3Y2"/>